<name>A0A0R3X331_HYDTA</name>
<accession>A0A0R3X331</accession>
<evidence type="ECO:0000313" key="2">
    <source>
        <dbReference type="Proteomes" id="UP000274429"/>
    </source>
</evidence>
<dbReference type="EMBL" id="UYWX01020397">
    <property type="protein sequence ID" value="VDM32150.1"/>
    <property type="molecule type" value="Genomic_DNA"/>
</dbReference>
<reference evidence="3" key="1">
    <citation type="submission" date="2017-02" db="UniProtKB">
        <authorList>
            <consortium name="WormBaseParasite"/>
        </authorList>
    </citation>
    <scope>IDENTIFICATION</scope>
</reference>
<gene>
    <name evidence="1" type="ORF">TTAC_LOCUS7716</name>
</gene>
<keyword evidence="2" id="KW-1185">Reference proteome</keyword>
<dbReference type="Proteomes" id="UP000274429">
    <property type="component" value="Unassembled WGS sequence"/>
</dbReference>
<organism evidence="3">
    <name type="scientific">Hydatigena taeniaeformis</name>
    <name type="common">Feline tapeworm</name>
    <name type="synonym">Taenia taeniaeformis</name>
    <dbReference type="NCBI Taxonomy" id="6205"/>
    <lineage>
        <taxon>Eukaryota</taxon>
        <taxon>Metazoa</taxon>
        <taxon>Spiralia</taxon>
        <taxon>Lophotrochozoa</taxon>
        <taxon>Platyhelminthes</taxon>
        <taxon>Cestoda</taxon>
        <taxon>Eucestoda</taxon>
        <taxon>Cyclophyllidea</taxon>
        <taxon>Taeniidae</taxon>
        <taxon>Hydatigera</taxon>
    </lineage>
</organism>
<sequence>MGGRESKSGSECDCCSECAALHQFHPTRVYKSSTRGLFPNPNAHQQANCCVHSPLDGSESLLITSEDTRCFPNPKANKYDLMVEQKVGNEENFSPFKATDLPSLKPSIPIETPKQSFEVSIKRQKMRVKKPTFRWISKPMSTKNVFFQGATPCEDWSPYKSHTPIQTPWPTYLRQWADQQHPNGEVKILSSTSVTESTSSEFEDMYRDFLPHECGKCITERDMMSLFEFEKLERECDVACVERLPPVPKARKIRMIQQTSEEMAAQGSIV</sequence>
<evidence type="ECO:0000313" key="3">
    <source>
        <dbReference type="WBParaSite" id="TTAC_0000773101-mRNA-1"/>
    </source>
</evidence>
<reference evidence="1 2" key="2">
    <citation type="submission" date="2018-11" db="EMBL/GenBank/DDBJ databases">
        <authorList>
            <consortium name="Pathogen Informatics"/>
        </authorList>
    </citation>
    <scope>NUCLEOTIDE SEQUENCE [LARGE SCALE GENOMIC DNA]</scope>
</reference>
<evidence type="ECO:0000313" key="1">
    <source>
        <dbReference type="EMBL" id="VDM32150.1"/>
    </source>
</evidence>
<protein>
    <submittedName>
        <fullName evidence="1 3">Uncharacterized protein</fullName>
    </submittedName>
</protein>
<dbReference type="AlphaFoldDB" id="A0A0R3X331"/>
<proteinExistence type="predicted"/>
<dbReference type="OrthoDB" id="6232892at2759"/>
<dbReference type="WBParaSite" id="TTAC_0000773101-mRNA-1">
    <property type="protein sequence ID" value="TTAC_0000773101-mRNA-1"/>
    <property type="gene ID" value="TTAC_0000773101"/>
</dbReference>